<name>W4LKE1_ENTF1</name>
<evidence type="ECO:0000259" key="2">
    <source>
        <dbReference type="Pfam" id="PF03781"/>
    </source>
</evidence>
<feature type="region of interest" description="Disordered" evidence="1">
    <location>
        <begin position="1097"/>
        <end position="1136"/>
    </location>
</feature>
<dbReference type="InterPro" id="IPR051043">
    <property type="entry name" value="Sulfatase_Mod_Factor_Kinase"/>
</dbReference>
<dbReference type="InterPro" id="IPR005532">
    <property type="entry name" value="SUMF_dom"/>
</dbReference>
<dbReference type="GO" id="GO:0120147">
    <property type="term" value="F:formylglycine-generating oxidase activity"/>
    <property type="evidence" value="ECO:0007669"/>
    <property type="project" value="TreeGrafter"/>
</dbReference>
<organism evidence="3 4">
    <name type="scientific">Entotheonella factor</name>
    <dbReference type="NCBI Taxonomy" id="1429438"/>
    <lineage>
        <taxon>Bacteria</taxon>
        <taxon>Pseudomonadati</taxon>
        <taxon>Nitrospinota/Tectimicrobiota group</taxon>
        <taxon>Candidatus Tectimicrobiota</taxon>
        <taxon>Candidatus Entotheonellia</taxon>
        <taxon>Candidatus Entotheonellales</taxon>
        <taxon>Candidatus Entotheonellaceae</taxon>
        <taxon>Candidatus Entotheonella</taxon>
    </lineage>
</organism>
<proteinExistence type="predicted"/>
<comment type="caution">
    <text evidence="3">The sequence shown here is derived from an EMBL/GenBank/DDBJ whole genome shotgun (WGS) entry which is preliminary data.</text>
</comment>
<dbReference type="Proteomes" id="UP000019141">
    <property type="component" value="Unassembled WGS sequence"/>
</dbReference>
<dbReference type="AlphaFoldDB" id="W4LKE1"/>
<keyword evidence="4" id="KW-1185">Reference proteome</keyword>
<dbReference type="EMBL" id="AZHW01000578">
    <property type="protein sequence ID" value="ETW98180.1"/>
    <property type="molecule type" value="Genomic_DNA"/>
</dbReference>
<feature type="domain" description="Sulfatase-modifying factor enzyme-like" evidence="2">
    <location>
        <begin position="890"/>
        <end position="1100"/>
    </location>
</feature>
<dbReference type="HOGENOM" id="CLU_278348_0_0_7"/>
<dbReference type="PATRIC" id="fig|1429438.4.peg.3861"/>
<accession>W4LKE1</accession>
<reference evidence="3 4" key="1">
    <citation type="journal article" date="2014" name="Nature">
        <title>An environmental bacterial taxon with a large and distinct metabolic repertoire.</title>
        <authorList>
            <person name="Wilson M.C."/>
            <person name="Mori T."/>
            <person name="Ruckert C."/>
            <person name="Uria A.R."/>
            <person name="Helf M.J."/>
            <person name="Takada K."/>
            <person name="Gernert C."/>
            <person name="Steffens U.A."/>
            <person name="Heycke N."/>
            <person name="Schmitt S."/>
            <person name="Rinke C."/>
            <person name="Helfrich E.J."/>
            <person name="Brachmann A.O."/>
            <person name="Gurgui C."/>
            <person name="Wakimoto T."/>
            <person name="Kracht M."/>
            <person name="Crusemann M."/>
            <person name="Hentschel U."/>
            <person name="Abe I."/>
            <person name="Matsunaga S."/>
            <person name="Kalinowski J."/>
            <person name="Takeyama H."/>
            <person name="Piel J."/>
        </authorList>
    </citation>
    <scope>NUCLEOTIDE SEQUENCE [LARGE SCALE GENOMIC DNA]</scope>
    <source>
        <strain evidence="4">TSY1</strain>
    </source>
</reference>
<evidence type="ECO:0000313" key="3">
    <source>
        <dbReference type="EMBL" id="ETW98180.1"/>
    </source>
</evidence>
<dbReference type="Gene3D" id="3.90.1580.10">
    <property type="entry name" value="paralog of FGE (formylglycine-generating enzyme)"/>
    <property type="match status" value="2"/>
</dbReference>
<protein>
    <recommendedName>
        <fullName evidence="2">Sulfatase-modifying factor enzyme-like domain-containing protein</fullName>
    </recommendedName>
</protein>
<evidence type="ECO:0000313" key="4">
    <source>
        <dbReference type="Proteomes" id="UP000019141"/>
    </source>
</evidence>
<feature type="compositionally biased region" description="Basic and acidic residues" evidence="1">
    <location>
        <begin position="810"/>
        <end position="821"/>
    </location>
</feature>
<dbReference type="PANTHER" id="PTHR23150:SF19">
    <property type="entry name" value="FORMYLGLYCINE-GENERATING ENZYME"/>
    <property type="match status" value="1"/>
</dbReference>
<evidence type="ECO:0000256" key="1">
    <source>
        <dbReference type="SAM" id="MobiDB-lite"/>
    </source>
</evidence>
<dbReference type="Pfam" id="PF03781">
    <property type="entry name" value="FGE-sulfatase"/>
    <property type="match status" value="2"/>
</dbReference>
<dbReference type="SUPFAM" id="SSF56436">
    <property type="entry name" value="C-type lectin-like"/>
    <property type="match status" value="2"/>
</dbReference>
<feature type="compositionally biased region" description="Basic and acidic residues" evidence="1">
    <location>
        <begin position="1127"/>
        <end position="1136"/>
    </location>
</feature>
<feature type="region of interest" description="Disordered" evidence="1">
    <location>
        <begin position="799"/>
        <end position="827"/>
    </location>
</feature>
<dbReference type="InterPro" id="IPR042095">
    <property type="entry name" value="SUMF_sf"/>
</dbReference>
<sequence length="1136" mass="127447">MKPSLCGRADLLRAMAIPSHDLDPSSSASMAALFNYRELPEVRRERSAPSVASGSAPDRPSARVPGEMGVMADVPFWRVETCEALSLEGEPPPRVAPALVQWSGRPKTLPTWTPLTPKRALLTRLRQASVMRRITREPDVEVVVDHISRGEWLGHIPYRQRSAWGSELYLIEDRARRLVPYWRDQEWVGDQLAALYPSHGLTIARLGEGDVEPVVRWPRAQWGQAVPPAPGAMVVVLGDLGCLASHGEPLRRFWRDWGAWLRDNRNPAVALVPGSLHVVPPELARLWAVVRWDRTGAAAMGAAEPVVQRLLTLLAPAVRVEPGLLRAVRTWLPEGDAGLEARVWQHEAMASQHSEAASWQPEVRKVYLERFAQEPKAVREDVLELIKGWRAGLQASVWFEEVLELDPNSQDCEAVAADVAEAKRFLLAFQAMQDGLEKPSVEHLAWLSRVFGRLPVVAGYDPQLRQVWHQLYQLVSAHESDAEAPEWYDPAVISPADRPVRQMTLWQVANRLLVQPAQAQATVRGSPLGMVQTVNGEVVVAPGQREAKPKPFSWAHRWGWDDVGPWVTFRIGGAEQRLRWILAGRFTMGSPDDEEGRWEDEAPQHEVELSRGFWLFDTPCTQALWRAVMDDNPSKFRGDNRPVEQVSWGGCQAFIGAVNRRLPGLELSLPTEAQWEYACRAGTTAARYYDNVDAIAWYGDNSDGETHEVGQKRPNAWGLYDMLGNVYEWCRDGDYNYTGDAAVDPAVSAEAGAYRVIRGGSWLNPARLVRSAYRFAFRSASRDGNLGFRCSSSASEPARARGVWGESEQQAERAETAPRRPADRRRLRLQDESRVDTAWPQGQGFRVNTDRERLYVARITRPPWASEIGRDGYGLWAVLDVSGVRQRLRWIPPGRFWMGSPEDEEGRFRSEGPRHEVLLGRGFWLFDTLCTQALWQMVMGDNPSEFKGANRPVEQVSWADCQRFIERLNQRYTELALGLPTEAEWEYACRAGTEGPRYADDPDAIAWYANNSDLSTHDVGKKAANAWGLHDMLGNVWEWCYDTTRSYHRTAEVDPVGSLEVGVVRVIRGGCWSDPARLVRSAFRLAGRPGLRDGNLGFRCSSSGQASRQASREATASDRSSVGPEAKPTDAGRRRR</sequence>
<dbReference type="InterPro" id="IPR016187">
    <property type="entry name" value="CTDL_fold"/>
</dbReference>
<gene>
    <name evidence="3" type="ORF">ETSY1_19825</name>
</gene>
<feature type="domain" description="Sulfatase-modifying factor enzyme-like" evidence="2">
    <location>
        <begin position="580"/>
        <end position="790"/>
    </location>
</feature>
<dbReference type="PANTHER" id="PTHR23150">
    <property type="entry name" value="SULFATASE MODIFYING FACTOR 1, 2"/>
    <property type="match status" value="1"/>
</dbReference>
<feature type="region of interest" description="Disordered" evidence="1">
    <location>
        <begin position="44"/>
        <end position="65"/>
    </location>
</feature>